<dbReference type="Pfam" id="PF02518">
    <property type="entry name" value="HATPase_c"/>
    <property type="match status" value="1"/>
</dbReference>
<gene>
    <name evidence="13" type="ORF">JRV97_02830</name>
</gene>
<dbReference type="Pfam" id="PF00672">
    <property type="entry name" value="HAMP"/>
    <property type="match status" value="1"/>
</dbReference>
<dbReference type="GO" id="GO:0016301">
    <property type="term" value="F:kinase activity"/>
    <property type="evidence" value="ECO:0007669"/>
    <property type="project" value="UniProtKB-KW"/>
</dbReference>
<evidence type="ECO:0000256" key="5">
    <source>
        <dbReference type="ARBA" id="ARBA00022679"/>
    </source>
</evidence>
<evidence type="ECO:0000256" key="10">
    <source>
        <dbReference type="SAM" id="Phobius"/>
    </source>
</evidence>
<organism evidence="13 14">
    <name type="scientific">Marinitoga aeolica</name>
    <dbReference type="NCBI Taxonomy" id="2809031"/>
    <lineage>
        <taxon>Bacteria</taxon>
        <taxon>Thermotogati</taxon>
        <taxon>Thermotogota</taxon>
        <taxon>Thermotogae</taxon>
        <taxon>Petrotogales</taxon>
        <taxon>Petrotogaceae</taxon>
        <taxon>Marinitoga</taxon>
    </lineage>
</organism>
<accession>A0ABY8PSB6</accession>
<dbReference type="CDD" id="cd00075">
    <property type="entry name" value="HATPase"/>
    <property type="match status" value="1"/>
</dbReference>
<comment type="catalytic activity">
    <reaction evidence="1">
        <text>ATP + protein L-histidine = ADP + protein N-phospho-L-histidine.</text>
        <dbReference type="EC" id="2.7.13.3"/>
    </reaction>
</comment>
<evidence type="ECO:0000256" key="9">
    <source>
        <dbReference type="ARBA" id="ARBA00023136"/>
    </source>
</evidence>
<comment type="subcellular location">
    <subcellularLocation>
        <location evidence="2">Membrane</location>
        <topology evidence="2">Multi-pass membrane protein</topology>
    </subcellularLocation>
</comment>
<evidence type="ECO:0000256" key="1">
    <source>
        <dbReference type="ARBA" id="ARBA00000085"/>
    </source>
</evidence>
<dbReference type="SUPFAM" id="SSF47384">
    <property type="entry name" value="Homodimeric domain of signal transducing histidine kinase"/>
    <property type="match status" value="1"/>
</dbReference>
<proteinExistence type="predicted"/>
<dbReference type="RefSeq" id="WP_280999989.1">
    <property type="nucleotide sequence ID" value="NZ_CP069362.1"/>
</dbReference>
<dbReference type="EC" id="2.7.13.3" evidence="3"/>
<dbReference type="Gene3D" id="6.10.340.10">
    <property type="match status" value="1"/>
</dbReference>
<evidence type="ECO:0000256" key="3">
    <source>
        <dbReference type="ARBA" id="ARBA00012438"/>
    </source>
</evidence>
<keyword evidence="4" id="KW-0597">Phosphoprotein</keyword>
<dbReference type="Pfam" id="PF00512">
    <property type="entry name" value="HisKA"/>
    <property type="match status" value="1"/>
</dbReference>
<dbReference type="Proteomes" id="UP001232493">
    <property type="component" value="Chromosome"/>
</dbReference>
<dbReference type="PROSITE" id="PS50109">
    <property type="entry name" value="HIS_KIN"/>
    <property type="match status" value="1"/>
</dbReference>
<dbReference type="InterPro" id="IPR036097">
    <property type="entry name" value="HisK_dim/P_sf"/>
</dbReference>
<dbReference type="Gene3D" id="3.30.565.10">
    <property type="entry name" value="Histidine kinase-like ATPase, C-terminal domain"/>
    <property type="match status" value="1"/>
</dbReference>
<dbReference type="InterPro" id="IPR005467">
    <property type="entry name" value="His_kinase_dom"/>
</dbReference>
<dbReference type="SMART" id="SM00304">
    <property type="entry name" value="HAMP"/>
    <property type="match status" value="1"/>
</dbReference>
<dbReference type="PANTHER" id="PTHR45528:SF12">
    <property type="entry name" value="SENSOR HISTIDINE KINASE ARSS"/>
    <property type="match status" value="1"/>
</dbReference>
<evidence type="ECO:0000256" key="2">
    <source>
        <dbReference type="ARBA" id="ARBA00004141"/>
    </source>
</evidence>
<dbReference type="InterPro" id="IPR004358">
    <property type="entry name" value="Sig_transdc_His_kin-like_C"/>
</dbReference>
<feature type="transmembrane region" description="Helical" evidence="10">
    <location>
        <begin position="152"/>
        <end position="174"/>
    </location>
</feature>
<keyword evidence="9 10" id="KW-0472">Membrane</keyword>
<keyword evidence="14" id="KW-1185">Reference proteome</keyword>
<evidence type="ECO:0000313" key="14">
    <source>
        <dbReference type="Proteomes" id="UP001232493"/>
    </source>
</evidence>
<dbReference type="SMART" id="SM00387">
    <property type="entry name" value="HATPase_c"/>
    <property type="match status" value="1"/>
</dbReference>
<keyword evidence="6 10" id="KW-0812">Transmembrane</keyword>
<feature type="domain" description="Histidine kinase" evidence="11">
    <location>
        <begin position="238"/>
        <end position="455"/>
    </location>
</feature>
<keyword evidence="8 10" id="KW-1133">Transmembrane helix</keyword>
<keyword evidence="7 13" id="KW-0418">Kinase</keyword>
<feature type="domain" description="HAMP" evidence="12">
    <location>
        <begin position="177"/>
        <end position="230"/>
    </location>
</feature>
<evidence type="ECO:0000256" key="4">
    <source>
        <dbReference type="ARBA" id="ARBA00022553"/>
    </source>
</evidence>
<evidence type="ECO:0000313" key="13">
    <source>
        <dbReference type="EMBL" id="WGS65505.1"/>
    </source>
</evidence>
<evidence type="ECO:0000256" key="8">
    <source>
        <dbReference type="ARBA" id="ARBA00022989"/>
    </source>
</evidence>
<dbReference type="EMBL" id="CP069362">
    <property type="protein sequence ID" value="WGS65505.1"/>
    <property type="molecule type" value="Genomic_DNA"/>
</dbReference>
<dbReference type="SUPFAM" id="SSF158472">
    <property type="entry name" value="HAMP domain-like"/>
    <property type="match status" value="1"/>
</dbReference>
<dbReference type="Gene3D" id="1.10.287.130">
    <property type="match status" value="1"/>
</dbReference>
<dbReference type="SUPFAM" id="SSF55874">
    <property type="entry name" value="ATPase domain of HSP90 chaperone/DNA topoisomerase II/histidine kinase"/>
    <property type="match status" value="1"/>
</dbReference>
<protein>
    <recommendedName>
        <fullName evidence="3">histidine kinase</fullName>
        <ecNumber evidence="3">2.7.13.3</ecNumber>
    </recommendedName>
</protein>
<reference evidence="13 14" key="1">
    <citation type="submission" date="2021-02" db="EMBL/GenBank/DDBJ databases">
        <title>Characterization of Marinitoga sp. nov. str. BP5-C20A.</title>
        <authorList>
            <person name="Erauso G."/>
            <person name="Postec A."/>
        </authorList>
    </citation>
    <scope>NUCLEOTIDE SEQUENCE [LARGE SCALE GENOMIC DNA]</scope>
    <source>
        <strain evidence="13 14">BP5-C20A</strain>
    </source>
</reference>
<dbReference type="PROSITE" id="PS50885">
    <property type="entry name" value="HAMP"/>
    <property type="match status" value="1"/>
</dbReference>
<sequence>MKLQKFKTISFKLAIIYAVLFIITLIIVSGTTYFSTKYYIYYKVSQEIKNLEHKLKEYILKDSNFYNQNLIDLFGINQNIDLYIVKNGKLIYKSNEKKDSYKENKNIFKTLVENSEEGNLIYFNSSFLDFNNNSYDIQIVKDFDNENNFLKALFWILIIINLIAFFISMFLGFLMSKKVLKPIDNIIEQANKITINDLSKRIKIKGPDDEIKRLSETFNSFISRIEEGYKKQKRFVMDASHELTTPLAVVKGYIDILSRWGKKDPQVLDESINSIKRELDNVSKLIDTLLYLANSDDNNIKIEKSNFYIKSLVNEIIKEIEIIKNKKIIIKNEISENILINADKRLIKQMIRGLIDNSIKYSKDICIINIKGKYINGEKIELIIEDNGIGISKDDIPFIFERFYRADKSRSREIGGFGLGLSIIKQIVEIHGGIIYADSELGKGTKMIIVFPTKQN</sequence>
<dbReference type="InterPro" id="IPR003660">
    <property type="entry name" value="HAMP_dom"/>
</dbReference>
<dbReference type="CDD" id="cd06225">
    <property type="entry name" value="HAMP"/>
    <property type="match status" value="1"/>
</dbReference>
<evidence type="ECO:0000256" key="7">
    <source>
        <dbReference type="ARBA" id="ARBA00022777"/>
    </source>
</evidence>
<dbReference type="CDD" id="cd00082">
    <property type="entry name" value="HisKA"/>
    <property type="match status" value="1"/>
</dbReference>
<evidence type="ECO:0000259" key="11">
    <source>
        <dbReference type="PROSITE" id="PS50109"/>
    </source>
</evidence>
<evidence type="ECO:0000256" key="6">
    <source>
        <dbReference type="ARBA" id="ARBA00022692"/>
    </source>
</evidence>
<dbReference type="InterPro" id="IPR003594">
    <property type="entry name" value="HATPase_dom"/>
</dbReference>
<dbReference type="PRINTS" id="PR00344">
    <property type="entry name" value="BCTRLSENSOR"/>
</dbReference>
<feature type="transmembrane region" description="Helical" evidence="10">
    <location>
        <begin position="12"/>
        <end position="34"/>
    </location>
</feature>
<dbReference type="InterPro" id="IPR050398">
    <property type="entry name" value="HssS/ArlS-like"/>
</dbReference>
<dbReference type="InterPro" id="IPR003661">
    <property type="entry name" value="HisK_dim/P_dom"/>
</dbReference>
<evidence type="ECO:0000259" key="12">
    <source>
        <dbReference type="PROSITE" id="PS50885"/>
    </source>
</evidence>
<dbReference type="PANTHER" id="PTHR45528">
    <property type="entry name" value="SENSOR HISTIDINE KINASE CPXA"/>
    <property type="match status" value="1"/>
</dbReference>
<dbReference type="SMART" id="SM00388">
    <property type="entry name" value="HisKA"/>
    <property type="match status" value="1"/>
</dbReference>
<dbReference type="InterPro" id="IPR036890">
    <property type="entry name" value="HATPase_C_sf"/>
</dbReference>
<name>A0ABY8PSB6_9BACT</name>
<keyword evidence="5" id="KW-0808">Transferase</keyword>